<keyword evidence="9" id="KW-0067">ATP-binding</keyword>
<evidence type="ECO:0000256" key="8">
    <source>
        <dbReference type="ARBA" id="ARBA00022777"/>
    </source>
</evidence>
<feature type="domain" description="HAMP" evidence="14">
    <location>
        <begin position="180"/>
        <end position="232"/>
    </location>
</feature>
<dbReference type="InterPro" id="IPR050351">
    <property type="entry name" value="BphY/WalK/GraS-like"/>
</dbReference>
<name>A0ABW1IVE1_9BACL</name>
<dbReference type="SUPFAM" id="SSF47384">
    <property type="entry name" value="Homodimeric domain of signal transducing histidine kinase"/>
    <property type="match status" value="1"/>
</dbReference>
<dbReference type="InterPro" id="IPR036097">
    <property type="entry name" value="HisK_dim/P_sf"/>
</dbReference>
<dbReference type="CDD" id="cd06225">
    <property type="entry name" value="HAMP"/>
    <property type="match status" value="1"/>
</dbReference>
<keyword evidence="16" id="KW-1185">Reference proteome</keyword>
<dbReference type="SMART" id="SM00388">
    <property type="entry name" value="HisKA"/>
    <property type="match status" value="1"/>
</dbReference>
<dbReference type="InterPro" id="IPR003660">
    <property type="entry name" value="HAMP_dom"/>
</dbReference>
<dbReference type="InterPro" id="IPR003594">
    <property type="entry name" value="HATPase_dom"/>
</dbReference>
<evidence type="ECO:0000256" key="6">
    <source>
        <dbReference type="ARBA" id="ARBA00022679"/>
    </source>
</evidence>
<evidence type="ECO:0000256" key="12">
    <source>
        <dbReference type="SAM" id="Phobius"/>
    </source>
</evidence>
<dbReference type="InterPro" id="IPR036890">
    <property type="entry name" value="HATPase_C_sf"/>
</dbReference>
<evidence type="ECO:0000256" key="7">
    <source>
        <dbReference type="ARBA" id="ARBA00022741"/>
    </source>
</evidence>
<keyword evidence="7" id="KW-0547">Nucleotide-binding</keyword>
<sequence length="461" mass="53349">MKLHYRLWIVFSIFWLIGMVILYSLITPIYEKRSLKNSEQLALSEGYTISNRIEGLYPKFPERAEGYLDYYSGLFSTRIFVLDFNFQVVYDAFQEIEPGDKLSVEVLDQTPPAVHYTHTENFGYVQYSLLALHGGADGYILLIKDINGVYEDVTSFRSRVLFYVAIASVAGFFLFYFVASWFTRPLRMMNTHLKRVTPQRRRFAMKYRGNDEIGELVDQIRFMVKQIEAYEQRQRRFISTSSHELKTPLATIQLIAENLPDLRNDEAMHREYLLDLRDQISKMRRTIQGMLQVYRMADKPLQRRTITMEEIKAHVEEQFRHMSESKQIRILFGGDGNGLYADPGLFFPALDNLLSNALIYSPAQREINLSLHDMGGETLCRVCDQGYGIDPADVPYIFEPFYRSNKASGWNQEGSGLGLAIVQQMMELHEGSIHVESKPGEGTCFELFFPRNKTVTSESFS</sequence>
<feature type="transmembrane region" description="Helical" evidence="12">
    <location>
        <begin position="6"/>
        <end position="26"/>
    </location>
</feature>
<dbReference type="SUPFAM" id="SSF158472">
    <property type="entry name" value="HAMP domain-like"/>
    <property type="match status" value="1"/>
</dbReference>
<keyword evidence="12" id="KW-1133">Transmembrane helix</keyword>
<evidence type="ECO:0000256" key="3">
    <source>
        <dbReference type="ARBA" id="ARBA00012438"/>
    </source>
</evidence>
<organism evidence="15 16">
    <name type="scientific">Marinicrinis lubricantis</name>
    <dbReference type="NCBI Taxonomy" id="2086470"/>
    <lineage>
        <taxon>Bacteria</taxon>
        <taxon>Bacillati</taxon>
        <taxon>Bacillota</taxon>
        <taxon>Bacilli</taxon>
        <taxon>Bacillales</taxon>
        <taxon>Paenibacillaceae</taxon>
    </lineage>
</organism>
<comment type="subcellular location">
    <subcellularLocation>
        <location evidence="2">Cell membrane</location>
        <topology evidence="2">Multi-pass membrane protein</topology>
    </subcellularLocation>
</comment>
<evidence type="ECO:0000313" key="16">
    <source>
        <dbReference type="Proteomes" id="UP001596250"/>
    </source>
</evidence>
<dbReference type="Pfam" id="PF02518">
    <property type="entry name" value="HATPase_c"/>
    <property type="match status" value="1"/>
</dbReference>
<evidence type="ECO:0000256" key="2">
    <source>
        <dbReference type="ARBA" id="ARBA00004651"/>
    </source>
</evidence>
<dbReference type="PRINTS" id="PR00344">
    <property type="entry name" value="BCTRLSENSOR"/>
</dbReference>
<proteinExistence type="predicted"/>
<keyword evidence="10" id="KW-0902">Two-component regulatory system</keyword>
<dbReference type="Gene3D" id="1.10.287.130">
    <property type="match status" value="1"/>
</dbReference>
<keyword evidence="5" id="KW-0597">Phosphoprotein</keyword>
<dbReference type="Gene3D" id="3.30.565.10">
    <property type="entry name" value="Histidine kinase-like ATPase, C-terminal domain"/>
    <property type="match status" value="1"/>
</dbReference>
<evidence type="ECO:0000256" key="5">
    <source>
        <dbReference type="ARBA" id="ARBA00022553"/>
    </source>
</evidence>
<evidence type="ECO:0000256" key="10">
    <source>
        <dbReference type="ARBA" id="ARBA00023012"/>
    </source>
</evidence>
<keyword evidence="12" id="KW-0812">Transmembrane</keyword>
<dbReference type="PROSITE" id="PS50109">
    <property type="entry name" value="HIS_KIN"/>
    <property type="match status" value="1"/>
</dbReference>
<feature type="domain" description="Histidine kinase" evidence="13">
    <location>
        <begin position="240"/>
        <end position="453"/>
    </location>
</feature>
<dbReference type="GO" id="GO:0016301">
    <property type="term" value="F:kinase activity"/>
    <property type="evidence" value="ECO:0007669"/>
    <property type="project" value="UniProtKB-KW"/>
</dbReference>
<dbReference type="InterPro" id="IPR005467">
    <property type="entry name" value="His_kinase_dom"/>
</dbReference>
<dbReference type="RefSeq" id="WP_379896560.1">
    <property type="nucleotide sequence ID" value="NZ_CBCSCT010000005.1"/>
</dbReference>
<evidence type="ECO:0000256" key="4">
    <source>
        <dbReference type="ARBA" id="ARBA00022475"/>
    </source>
</evidence>
<evidence type="ECO:0000259" key="14">
    <source>
        <dbReference type="PROSITE" id="PS50885"/>
    </source>
</evidence>
<dbReference type="SMART" id="SM00387">
    <property type="entry name" value="HATPase_c"/>
    <property type="match status" value="1"/>
</dbReference>
<evidence type="ECO:0000259" key="13">
    <source>
        <dbReference type="PROSITE" id="PS50109"/>
    </source>
</evidence>
<protein>
    <recommendedName>
        <fullName evidence="3">histidine kinase</fullName>
        <ecNumber evidence="3">2.7.13.3</ecNumber>
    </recommendedName>
</protein>
<dbReference type="CDD" id="cd00082">
    <property type="entry name" value="HisKA"/>
    <property type="match status" value="1"/>
</dbReference>
<comment type="caution">
    <text evidence="15">The sequence shown here is derived from an EMBL/GenBank/DDBJ whole genome shotgun (WGS) entry which is preliminary data.</text>
</comment>
<keyword evidence="8 15" id="KW-0418">Kinase</keyword>
<evidence type="ECO:0000256" key="11">
    <source>
        <dbReference type="ARBA" id="ARBA00023136"/>
    </source>
</evidence>
<reference evidence="16" key="1">
    <citation type="journal article" date="2019" name="Int. J. Syst. Evol. Microbiol.">
        <title>The Global Catalogue of Microorganisms (GCM) 10K type strain sequencing project: providing services to taxonomists for standard genome sequencing and annotation.</title>
        <authorList>
            <consortium name="The Broad Institute Genomics Platform"/>
            <consortium name="The Broad Institute Genome Sequencing Center for Infectious Disease"/>
            <person name="Wu L."/>
            <person name="Ma J."/>
        </authorList>
    </citation>
    <scope>NUCLEOTIDE SEQUENCE [LARGE SCALE GENOMIC DNA]</scope>
    <source>
        <strain evidence="16">CCM 8749</strain>
    </source>
</reference>
<feature type="transmembrane region" description="Helical" evidence="12">
    <location>
        <begin position="160"/>
        <end position="182"/>
    </location>
</feature>
<evidence type="ECO:0000256" key="1">
    <source>
        <dbReference type="ARBA" id="ARBA00000085"/>
    </source>
</evidence>
<accession>A0ABW1IVE1</accession>
<dbReference type="Pfam" id="PF00512">
    <property type="entry name" value="HisKA"/>
    <property type="match status" value="1"/>
</dbReference>
<dbReference type="InterPro" id="IPR003661">
    <property type="entry name" value="HisK_dim/P_dom"/>
</dbReference>
<keyword evidence="4" id="KW-1003">Cell membrane</keyword>
<dbReference type="Proteomes" id="UP001596250">
    <property type="component" value="Unassembled WGS sequence"/>
</dbReference>
<comment type="catalytic activity">
    <reaction evidence="1">
        <text>ATP + protein L-histidine = ADP + protein N-phospho-L-histidine.</text>
        <dbReference type="EC" id="2.7.13.3"/>
    </reaction>
</comment>
<dbReference type="SUPFAM" id="SSF55874">
    <property type="entry name" value="ATPase domain of HSP90 chaperone/DNA topoisomerase II/histidine kinase"/>
    <property type="match status" value="1"/>
</dbReference>
<evidence type="ECO:0000256" key="9">
    <source>
        <dbReference type="ARBA" id="ARBA00022840"/>
    </source>
</evidence>
<keyword evidence="11 12" id="KW-0472">Membrane</keyword>
<dbReference type="Gene3D" id="6.10.340.10">
    <property type="match status" value="1"/>
</dbReference>
<dbReference type="EMBL" id="JBHSQV010000186">
    <property type="protein sequence ID" value="MFC5989016.1"/>
    <property type="molecule type" value="Genomic_DNA"/>
</dbReference>
<gene>
    <name evidence="15" type="ORF">ACFPXP_21645</name>
</gene>
<keyword evidence="6" id="KW-0808">Transferase</keyword>
<dbReference type="EC" id="2.7.13.3" evidence="3"/>
<evidence type="ECO:0000313" key="15">
    <source>
        <dbReference type="EMBL" id="MFC5989016.1"/>
    </source>
</evidence>
<dbReference type="PANTHER" id="PTHR45453">
    <property type="entry name" value="PHOSPHATE REGULON SENSOR PROTEIN PHOR"/>
    <property type="match status" value="1"/>
</dbReference>
<dbReference type="InterPro" id="IPR004358">
    <property type="entry name" value="Sig_transdc_His_kin-like_C"/>
</dbReference>
<dbReference type="CDD" id="cd00075">
    <property type="entry name" value="HATPase"/>
    <property type="match status" value="1"/>
</dbReference>
<dbReference type="PROSITE" id="PS50885">
    <property type="entry name" value="HAMP"/>
    <property type="match status" value="1"/>
</dbReference>
<dbReference type="PANTHER" id="PTHR45453:SF1">
    <property type="entry name" value="PHOSPHATE REGULON SENSOR PROTEIN PHOR"/>
    <property type="match status" value="1"/>
</dbReference>